<accession>A0A7X1DTK5</accession>
<comment type="caution">
    <text evidence="2">The sequence shown here is derived from an EMBL/GenBank/DDBJ whole genome shotgun (WGS) entry which is preliminary data.</text>
</comment>
<dbReference type="Proteomes" id="UP000546244">
    <property type="component" value="Unassembled WGS sequence"/>
</dbReference>
<keyword evidence="1" id="KW-0472">Membrane</keyword>
<dbReference type="EMBL" id="JAARMV010000009">
    <property type="protein sequence ID" value="MBC2373753.1"/>
    <property type="molecule type" value="Genomic_DNA"/>
</dbReference>
<proteinExistence type="predicted"/>
<dbReference type="InterPro" id="IPR025608">
    <property type="entry name" value="TcpE"/>
</dbReference>
<dbReference type="AlphaFoldDB" id="A0A7X1DTK5"/>
<feature type="transmembrane region" description="Helical" evidence="1">
    <location>
        <begin position="35"/>
        <end position="55"/>
    </location>
</feature>
<dbReference type="Pfam" id="PF12648">
    <property type="entry name" value="TcpE"/>
    <property type="match status" value="1"/>
</dbReference>
<name>A0A7X1DTK5_9LIST</name>
<evidence type="ECO:0000256" key="1">
    <source>
        <dbReference type="SAM" id="Phobius"/>
    </source>
</evidence>
<evidence type="ECO:0000313" key="2">
    <source>
        <dbReference type="EMBL" id="MBC2373753.1"/>
    </source>
</evidence>
<reference evidence="2 3" key="1">
    <citation type="submission" date="2020-03" db="EMBL/GenBank/DDBJ databases">
        <title>Soil Listeria distribution.</title>
        <authorList>
            <person name="Liao J."/>
            <person name="Wiedmann M."/>
        </authorList>
    </citation>
    <scope>NUCLEOTIDE SEQUENCE [LARGE SCALE GENOMIC DNA]</scope>
    <source>
        <strain evidence="2 3">FSL L7-1850</strain>
    </source>
</reference>
<dbReference type="RefSeq" id="WP_185620145.1">
    <property type="nucleotide sequence ID" value="NZ_JAARMV010000009.1"/>
</dbReference>
<evidence type="ECO:0000313" key="3">
    <source>
        <dbReference type="Proteomes" id="UP000546244"/>
    </source>
</evidence>
<sequence>MEYDYTKILKQPIRMYTIKGVPIPFFKNGVSLQQIIVIGIVLALAVILGIIAFMQKIEAVMGFIMNWWVLVLGAIFVIIWTLFSLSWDRKNIFRYLLDRLVYQRKKKVQYEHGEPIEIVIGQRVTYDYKED</sequence>
<keyword evidence="1" id="KW-1133">Transmembrane helix</keyword>
<gene>
    <name evidence="2" type="ORF">HBP98_17210</name>
</gene>
<protein>
    <submittedName>
        <fullName evidence="2">Conjugal transfer protein</fullName>
    </submittedName>
</protein>
<organism evidence="2 3">
    <name type="scientific">Listeria booriae</name>
    <dbReference type="NCBI Taxonomy" id="1552123"/>
    <lineage>
        <taxon>Bacteria</taxon>
        <taxon>Bacillati</taxon>
        <taxon>Bacillota</taxon>
        <taxon>Bacilli</taxon>
        <taxon>Bacillales</taxon>
        <taxon>Listeriaceae</taxon>
        <taxon>Listeria</taxon>
    </lineage>
</organism>
<feature type="transmembrane region" description="Helical" evidence="1">
    <location>
        <begin position="67"/>
        <end position="87"/>
    </location>
</feature>
<keyword evidence="1" id="KW-0812">Transmembrane</keyword>